<dbReference type="Proteomes" id="UP000269154">
    <property type="component" value="Unassembled WGS sequence"/>
</dbReference>
<dbReference type="AlphaFoldDB" id="A0A3N6P9H3"/>
<keyword evidence="1" id="KW-1133">Transmembrane helix</keyword>
<feature type="transmembrane region" description="Helical" evidence="1">
    <location>
        <begin position="14"/>
        <end position="37"/>
    </location>
</feature>
<accession>A0A3N6P9H3</accession>
<keyword evidence="1" id="KW-0812">Transmembrane</keyword>
<evidence type="ECO:0000256" key="1">
    <source>
        <dbReference type="SAM" id="Phobius"/>
    </source>
</evidence>
<sequence length="157" mass="17795">MTTKADYTNSEWELLLQAITLVSMIIITSEFTLFSAVKEVFTFNKEIKHAKLNYQDNQLVHNLLVDIAEKTTRINEIENAVNFTEFLEDAEEKIKAAVAIAHLKATPKEAQEYKEFLYEIATQIANASGEGIFATGPKISQQEAIVLERLKMLLELD</sequence>
<dbReference type="EMBL" id="RCBY01000176">
    <property type="protein sequence ID" value="RQH30647.1"/>
    <property type="molecule type" value="Genomic_DNA"/>
</dbReference>
<comment type="caution">
    <text evidence="2">The sequence shown here is derived from an EMBL/GenBank/DDBJ whole genome shotgun (WGS) entry which is preliminary data.</text>
</comment>
<keyword evidence="3" id="KW-1185">Reference proteome</keyword>
<organism evidence="2 3">
    <name type="scientific">Okeania hirsuta</name>
    <dbReference type="NCBI Taxonomy" id="1458930"/>
    <lineage>
        <taxon>Bacteria</taxon>
        <taxon>Bacillati</taxon>
        <taxon>Cyanobacteriota</taxon>
        <taxon>Cyanophyceae</taxon>
        <taxon>Oscillatoriophycideae</taxon>
        <taxon>Oscillatoriales</taxon>
        <taxon>Microcoleaceae</taxon>
        <taxon>Okeania</taxon>
    </lineage>
</organism>
<reference evidence="2 3" key="1">
    <citation type="journal article" date="2018" name="ACS Chem. Biol.">
        <title>Ketoreductase domain dysfunction expands chemodiversity: malyngamide biosynthesis in the cyanobacterium Okeania hirsuta.</title>
        <authorList>
            <person name="Moss N.A."/>
            <person name="Leao T."/>
            <person name="Rankin M."/>
            <person name="McCullough T.M."/>
            <person name="Qu P."/>
            <person name="Korobeynikov A."/>
            <person name="Smith J.L."/>
            <person name="Gerwick L."/>
            <person name="Gerwick W.H."/>
        </authorList>
    </citation>
    <scope>NUCLEOTIDE SEQUENCE [LARGE SCALE GENOMIC DNA]</scope>
    <source>
        <strain evidence="2 3">PAB10Feb10-1</strain>
    </source>
</reference>
<name>A0A3N6P9H3_9CYAN</name>
<keyword evidence="1" id="KW-0472">Membrane</keyword>
<evidence type="ECO:0008006" key="4">
    <source>
        <dbReference type="Google" id="ProtNLM"/>
    </source>
</evidence>
<evidence type="ECO:0000313" key="2">
    <source>
        <dbReference type="EMBL" id="RQH30647.1"/>
    </source>
</evidence>
<proteinExistence type="predicted"/>
<dbReference type="OrthoDB" id="582944at2"/>
<protein>
    <recommendedName>
        <fullName evidence="4">TerB family tellurite resistance protein</fullName>
    </recommendedName>
</protein>
<gene>
    <name evidence="2" type="ORF">D5R40_23800</name>
</gene>
<evidence type="ECO:0000313" key="3">
    <source>
        <dbReference type="Proteomes" id="UP000269154"/>
    </source>
</evidence>
<dbReference type="RefSeq" id="WP_124144529.1">
    <property type="nucleotide sequence ID" value="NZ_CAWOKI010000025.1"/>
</dbReference>